<name>A0A016SBY3_9BILA</name>
<sequence length="121" mass="13876">MPSAERPFTNGSQRLAGGLLQRFLFPLPGDGISFLQRCPSIGKRPRGRPKQRWTDTLRNDLKIKSGPCIKAGQTLRKEGRKEIHNVFEEIDGHFKEPPNMLKQSRIYGQFLAKYSHTKSRK</sequence>
<comment type="caution">
    <text evidence="1">The sequence shown here is derived from an EMBL/GenBank/DDBJ whole genome shotgun (WGS) entry which is preliminary data.</text>
</comment>
<gene>
    <name evidence="1" type="primary">Acey_s0256.g378</name>
    <name evidence="1" type="ORF">Y032_0256g378</name>
</gene>
<dbReference type="Proteomes" id="UP000024635">
    <property type="component" value="Unassembled WGS sequence"/>
</dbReference>
<keyword evidence="2" id="KW-1185">Reference proteome</keyword>
<organism evidence="1 2">
    <name type="scientific">Ancylostoma ceylanicum</name>
    <dbReference type="NCBI Taxonomy" id="53326"/>
    <lineage>
        <taxon>Eukaryota</taxon>
        <taxon>Metazoa</taxon>
        <taxon>Ecdysozoa</taxon>
        <taxon>Nematoda</taxon>
        <taxon>Chromadorea</taxon>
        <taxon>Rhabditida</taxon>
        <taxon>Rhabditina</taxon>
        <taxon>Rhabditomorpha</taxon>
        <taxon>Strongyloidea</taxon>
        <taxon>Ancylostomatidae</taxon>
        <taxon>Ancylostomatinae</taxon>
        <taxon>Ancylostoma</taxon>
    </lineage>
</organism>
<dbReference type="AlphaFoldDB" id="A0A016SBY3"/>
<dbReference type="EMBL" id="JARK01001592">
    <property type="protein sequence ID" value="EYB87872.1"/>
    <property type="molecule type" value="Genomic_DNA"/>
</dbReference>
<proteinExistence type="predicted"/>
<protein>
    <submittedName>
        <fullName evidence="1">Uncharacterized protein</fullName>
    </submittedName>
</protein>
<evidence type="ECO:0000313" key="2">
    <source>
        <dbReference type="Proteomes" id="UP000024635"/>
    </source>
</evidence>
<accession>A0A016SBY3</accession>
<evidence type="ECO:0000313" key="1">
    <source>
        <dbReference type="EMBL" id="EYB87872.1"/>
    </source>
</evidence>
<reference evidence="2" key="1">
    <citation type="journal article" date="2015" name="Nat. Genet.">
        <title>The genome and transcriptome of the zoonotic hookworm Ancylostoma ceylanicum identify infection-specific gene families.</title>
        <authorList>
            <person name="Schwarz E.M."/>
            <person name="Hu Y."/>
            <person name="Antoshechkin I."/>
            <person name="Miller M.M."/>
            <person name="Sternberg P.W."/>
            <person name="Aroian R.V."/>
        </authorList>
    </citation>
    <scope>NUCLEOTIDE SEQUENCE</scope>
    <source>
        <strain evidence="2">HY135</strain>
    </source>
</reference>